<sequence>MQTAVEDELIRLNPCASRGAGREDADERPVATVAQSSLSPGPIGIRWRLTVLLGAFASMRPEEPAEPRISAFEPPPRGVAPSGDVAADLTPREGAYGARAREACCGTTSLRRGGQARSLSPGGAAGRRACGPARASGSGRVAVLEAASVGADIDAPVGVGSTISGRSRTRRWTGDASADPETERQRQFEDPVW</sequence>
<keyword evidence="3" id="KW-1185">Reference proteome</keyword>
<feature type="compositionally biased region" description="Basic and acidic residues" evidence="1">
    <location>
        <begin position="181"/>
        <end position="193"/>
    </location>
</feature>
<reference evidence="3" key="1">
    <citation type="journal article" date="2019" name="Int. J. Syst. Evol. Microbiol.">
        <title>The Global Catalogue of Microorganisms (GCM) 10K type strain sequencing project: providing services to taxonomists for standard genome sequencing and annotation.</title>
        <authorList>
            <consortium name="The Broad Institute Genomics Platform"/>
            <consortium name="The Broad Institute Genome Sequencing Center for Infectious Disease"/>
            <person name="Wu L."/>
            <person name="Ma J."/>
        </authorList>
    </citation>
    <scope>NUCLEOTIDE SEQUENCE [LARGE SCALE GENOMIC DNA]</scope>
    <source>
        <strain evidence="3">JCM 4350</strain>
    </source>
</reference>
<feature type="region of interest" description="Disordered" evidence="1">
    <location>
        <begin position="66"/>
        <end position="86"/>
    </location>
</feature>
<organism evidence="2 3">
    <name type="scientific">Streptomyces badius</name>
    <dbReference type="NCBI Taxonomy" id="1941"/>
    <lineage>
        <taxon>Bacteria</taxon>
        <taxon>Bacillati</taxon>
        <taxon>Actinomycetota</taxon>
        <taxon>Actinomycetes</taxon>
        <taxon>Kitasatosporales</taxon>
        <taxon>Streptomycetaceae</taxon>
        <taxon>Streptomyces</taxon>
    </lineage>
</organism>
<name>A0ABQ2T4R8_STRBA</name>
<evidence type="ECO:0000256" key="1">
    <source>
        <dbReference type="SAM" id="MobiDB-lite"/>
    </source>
</evidence>
<proteinExistence type="predicted"/>
<feature type="compositionally biased region" description="Low complexity" evidence="1">
    <location>
        <begin position="120"/>
        <end position="136"/>
    </location>
</feature>
<protein>
    <submittedName>
        <fullName evidence="2">Uncharacterized protein</fullName>
    </submittedName>
</protein>
<dbReference type="Proteomes" id="UP000659767">
    <property type="component" value="Unassembled WGS sequence"/>
</dbReference>
<dbReference type="EMBL" id="BMSZ01000006">
    <property type="protein sequence ID" value="GGS50108.1"/>
    <property type="molecule type" value="Genomic_DNA"/>
</dbReference>
<feature type="compositionally biased region" description="Basic and acidic residues" evidence="1">
    <location>
        <begin position="20"/>
        <end position="29"/>
    </location>
</feature>
<accession>A0ABQ2T4R8</accession>
<gene>
    <name evidence="2" type="ORF">GCM10010253_25580</name>
</gene>
<feature type="region of interest" description="Disordered" evidence="1">
    <location>
        <begin position="109"/>
        <end position="136"/>
    </location>
</feature>
<comment type="caution">
    <text evidence="2">The sequence shown here is derived from an EMBL/GenBank/DDBJ whole genome shotgun (WGS) entry which is preliminary data.</text>
</comment>
<feature type="region of interest" description="Disordered" evidence="1">
    <location>
        <begin position="154"/>
        <end position="193"/>
    </location>
</feature>
<evidence type="ECO:0000313" key="3">
    <source>
        <dbReference type="Proteomes" id="UP000659767"/>
    </source>
</evidence>
<evidence type="ECO:0000313" key="2">
    <source>
        <dbReference type="EMBL" id="GGS50108.1"/>
    </source>
</evidence>
<feature type="region of interest" description="Disordered" evidence="1">
    <location>
        <begin position="15"/>
        <end position="36"/>
    </location>
</feature>